<dbReference type="InterPro" id="IPR054708">
    <property type="entry name" value="MTPAP-like_central"/>
</dbReference>
<dbReference type="InterPro" id="IPR043519">
    <property type="entry name" value="NT_sf"/>
</dbReference>
<dbReference type="Pfam" id="PF03828">
    <property type="entry name" value="PAP_assoc"/>
    <property type="match status" value="1"/>
</dbReference>
<sequence>MQACSNTVLCALDSELEAVLQKDAHELERERAAKRVKLTMEGIAKKIGLPREVTMFGSCSNGCKNGTSDFDIALVSKIDAGQAVHYLAKFAEQLPSCGFGNVTKVFQASTKLLKFTDVRTQTEVDFCINNDLGVRNSRMLGCYCEVDQRVSKLGRLIKDWAKRHDLVGSADGYLNSYAYMLLTVFYLQQTTPPVLPNLQKMATEPFLVDSDKWGMEDTWDTKFWDDIGGLEKSNNEMTVSQLLIGFYHFYGFAFEWKSCAVCIRESQLGQSVNKFTLQTRVIEEQWYIEDPFDLRHNLAGRCSRAGRERILSTMRDTHEVLSSKGRWDLACPLRESSKHFLKCRTAHDVTPQAFLEAFEEFELVKLHFPKPCDQGSCHLNTFLEFRTSAARRRAHTKNECHLEGCSQQLHLHASSQHALEDAMQALEATGGSYSTFEMLPYKLQRRVQQNRCGLDGASAWHGVEQQEIQLDAAIDSCEAVLIQQLSDAATHIDYCQFRDILMDHLMEAGNLISRAVPSERHIVERVFGGDCARISRLRALLDAAGQVEQHNQAVVACSSACEVAERSLWDLGLQDASRDHAGGGPAATLPAPLPACARPPGTFRPKPAVPAVGPWVGPWRAAALAASSAACPRPPPLPKGAPPPPHGAAAPPAPPALPPPVAVVRASASDRQFCAWAAASAALTAPAVCLGAAAVLATCSPAVAAAAAAATVGHASDLLLTTSSYLGALAEGGGVDNGAFVQILDSSFRLLEAAAPGLLATAAGLVTSATQYITDDPDPA</sequence>
<feature type="compositionally biased region" description="Pro residues" evidence="8">
    <location>
        <begin position="632"/>
        <end position="654"/>
    </location>
</feature>
<comment type="cofactor">
    <cofactor evidence="1">
        <name>Mn(2+)</name>
        <dbReference type="ChEBI" id="CHEBI:29035"/>
    </cofactor>
</comment>
<dbReference type="SUPFAM" id="SSF81301">
    <property type="entry name" value="Nucleotidyltransferase"/>
    <property type="match status" value="1"/>
</dbReference>
<evidence type="ECO:0000256" key="8">
    <source>
        <dbReference type="SAM" id="MobiDB-lite"/>
    </source>
</evidence>
<feature type="domain" description="Poly(A) RNA polymerase mitochondrial-like central palm" evidence="10">
    <location>
        <begin position="16"/>
        <end position="144"/>
    </location>
</feature>
<evidence type="ECO:0000313" key="11">
    <source>
        <dbReference type="EMBL" id="CAK0912041.1"/>
    </source>
</evidence>
<dbReference type="EMBL" id="CAUYUJ010022692">
    <property type="protein sequence ID" value="CAK0912041.1"/>
    <property type="molecule type" value="Genomic_DNA"/>
</dbReference>
<accession>A0ABN9YGY4</accession>
<proteinExistence type="predicted"/>
<dbReference type="Gene3D" id="1.10.1410.10">
    <property type="match status" value="1"/>
</dbReference>
<evidence type="ECO:0000256" key="4">
    <source>
        <dbReference type="ARBA" id="ARBA00022490"/>
    </source>
</evidence>
<organism evidence="11 12">
    <name type="scientific">Prorocentrum cordatum</name>
    <dbReference type="NCBI Taxonomy" id="2364126"/>
    <lineage>
        <taxon>Eukaryota</taxon>
        <taxon>Sar</taxon>
        <taxon>Alveolata</taxon>
        <taxon>Dinophyceae</taxon>
        <taxon>Prorocentrales</taxon>
        <taxon>Prorocentraceae</taxon>
        <taxon>Prorocentrum</taxon>
    </lineage>
</organism>
<keyword evidence="6" id="KW-0479">Metal-binding</keyword>
<comment type="subcellular location">
    <subcellularLocation>
        <location evidence="3">Cytoplasm</location>
    </subcellularLocation>
</comment>
<evidence type="ECO:0000313" key="12">
    <source>
        <dbReference type="Proteomes" id="UP001189429"/>
    </source>
</evidence>
<comment type="cofactor">
    <cofactor evidence="2">
        <name>Mg(2+)</name>
        <dbReference type="ChEBI" id="CHEBI:18420"/>
    </cofactor>
</comment>
<evidence type="ECO:0000259" key="9">
    <source>
        <dbReference type="Pfam" id="PF03828"/>
    </source>
</evidence>
<dbReference type="SUPFAM" id="SSF81631">
    <property type="entry name" value="PAP/OAS1 substrate-binding domain"/>
    <property type="match status" value="1"/>
</dbReference>
<evidence type="ECO:0000256" key="6">
    <source>
        <dbReference type="ARBA" id="ARBA00022723"/>
    </source>
</evidence>
<keyword evidence="7" id="KW-0460">Magnesium</keyword>
<gene>
    <name evidence="11" type="ORF">PCOR1329_LOCUS85724</name>
</gene>
<feature type="region of interest" description="Disordered" evidence="8">
    <location>
        <begin position="630"/>
        <end position="654"/>
    </location>
</feature>
<keyword evidence="12" id="KW-1185">Reference proteome</keyword>
<dbReference type="CDD" id="cd05402">
    <property type="entry name" value="NT_PAP_TUTase"/>
    <property type="match status" value="1"/>
</dbReference>
<keyword evidence="4" id="KW-0963">Cytoplasm</keyword>
<keyword evidence="5" id="KW-0808">Transferase</keyword>
<protein>
    <recommendedName>
        <fullName evidence="13">Polynucleotide adenylyltransferase</fullName>
    </recommendedName>
</protein>
<dbReference type="PANTHER" id="PTHR12271:SF40">
    <property type="entry name" value="POLY(A) RNA POLYMERASE GLD2"/>
    <property type="match status" value="1"/>
</dbReference>
<evidence type="ECO:0000259" key="10">
    <source>
        <dbReference type="Pfam" id="PF22600"/>
    </source>
</evidence>
<evidence type="ECO:0008006" key="13">
    <source>
        <dbReference type="Google" id="ProtNLM"/>
    </source>
</evidence>
<comment type="caution">
    <text evidence="11">The sequence shown here is derived from an EMBL/GenBank/DDBJ whole genome shotgun (WGS) entry which is preliminary data.</text>
</comment>
<dbReference type="PANTHER" id="PTHR12271">
    <property type="entry name" value="POLY A POLYMERASE CID PAP -RELATED"/>
    <property type="match status" value="1"/>
</dbReference>
<dbReference type="Proteomes" id="UP001189429">
    <property type="component" value="Unassembled WGS sequence"/>
</dbReference>
<evidence type="ECO:0000256" key="1">
    <source>
        <dbReference type="ARBA" id="ARBA00001936"/>
    </source>
</evidence>
<dbReference type="Pfam" id="PF22600">
    <property type="entry name" value="MTPAP-like_central"/>
    <property type="match status" value="1"/>
</dbReference>
<dbReference type="Gene3D" id="3.30.460.10">
    <property type="entry name" value="Beta Polymerase, domain 2"/>
    <property type="match status" value="1"/>
</dbReference>
<evidence type="ECO:0000256" key="7">
    <source>
        <dbReference type="ARBA" id="ARBA00022842"/>
    </source>
</evidence>
<evidence type="ECO:0000256" key="5">
    <source>
        <dbReference type="ARBA" id="ARBA00022679"/>
    </source>
</evidence>
<feature type="domain" description="PAP-associated" evidence="9">
    <location>
        <begin position="239"/>
        <end position="296"/>
    </location>
</feature>
<name>A0ABN9YGY4_9DINO</name>
<evidence type="ECO:0000256" key="2">
    <source>
        <dbReference type="ARBA" id="ARBA00001946"/>
    </source>
</evidence>
<reference evidence="11" key="1">
    <citation type="submission" date="2023-10" db="EMBL/GenBank/DDBJ databases">
        <authorList>
            <person name="Chen Y."/>
            <person name="Shah S."/>
            <person name="Dougan E. K."/>
            <person name="Thang M."/>
            <person name="Chan C."/>
        </authorList>
    </citation>
    <scope>NUCLEOTIDE SEQUENCE [LARGE SCALE GENOMIC DNA]</scope>
</reference>
<dbReference type="InterPro" id="IPR002058">
    <property type="entry name" value="PAP_assoc"/>
</dbReference>
<evidence type="ECO:0000256" key="3">
    <source>
        <dbReference type="ARBA" id="ARBA00004496"/>
    </source>
</evidence>